<name>A0A388JPB1_CHABU</name>
<dbReference type="Gene3D" id="2.40.70.10">
    <property type="entry name" value="Acid Proteases"/>
    <property type="match status" value="1"/>
</dbReference>
<evidence type="ECO:0008006" key="4">
    <source>
        <dbReference type="Google" id="ProtNLM"/>
    </source>
</evidence>
<organism evidence="2 3">
    <name type="scientific">Chara braunii</name>
    <name type="common">Braun's stonewort</name>
    <dbReference type="NCBI Taxonomy" id="69332"/>
    <lineage>
        <taxon>Eukaryota</taxon>
        <taxon>Viridiplantae</taxon>
        <taxon>Streptophyta</taxon>
        <taxon>Charophyceae</taxon>
        <taxon>Charales</taxon>
        <taxon>Characeae</taxon>
        <taxon>Chara</taxon>
    </lineage>
</organism>
<feature type="region of interest" description="Disordered" evidence="1">
    <location>
        <begin position="1100"/>
        <end position="1193"/>
    </location>
</feature>
<feature type="region of interest" description="Disordered" evidence="1">
    <location>
        <begin position="619"/>
        <end position="648"/>
    </location>
</feature>
<dbReference type="InterPro" id="IPR021109">
    <property type="entry name" value="Peptidase_aspartic_dom_sf"/>
</dbReference>
<keyword evidence="3" id="KW-1185">Reference proteome</keyword>
<comment type="caution">
    <text evidence="2">The sequence shown here is derived from an EMBL/GenBank/DDBJ whole genome shotgun (WGS) entry which is preliminary data.</text>
</comment>
<evidence type="ECO:0000256" key="1">
    <source>
        <dbReference type="SAM" id="MobiDB-lite"/>
    </source>
</evidence>
<feature type="region of interest" description="Disordered" evidence="1">
    <location>
        <begin position="1050"/>
        <end position="1084"/>
    </location>
</feature>
<gene>
    <name evidence="2" type="ORF">CBR_g49863</name>
</gene>
<reference evidence="2 3" key="1">
    <citation type="journal article" date="2018" name="Cell">
        <title>The Chara Genome: Secondary Complexity and Implications for Plant Terrestrialization.</title>
        <authorList>
            <person name="Nishiyama T."/>
            <person name="Sakayama H."/>
            <person name="Vries J.D."/>
            <person name="Buschmann H."/>
            <person name="Saint-Marcoux D."/>
            <person name="Ullrich K.K."/>
            <person name="Haas F.B."/>
            <person name="Vanderstraeten L."/>
            <person name="Becker D."/>
            <person name="Lang D."/>
            <person name="Vosolsobe S."/>
            <person name="Rombauts S."/>
            <person name="Wilhelmsson P.K.I."/>
            <person name="Janitza P."/>
            <person name="Kern R."/>
            <person name="Heyl A."/>
            <person name="Rumpler F."/>
            <person name="Villalobos L.I.A.C."/>
            <person name="Clay J.M."/>
            <person name="Skokan R."/>
            <person name="Toyoda A."/>
            <person name="Suzuki Y."/>
            <person name="Kagoshima H."/>
            <person name="Schijlen E."/>
            <person name="Tajeshwar N."/>
            <person name="Catarino B."/>
            <person name="Hetherington A.J."/>
            <person name="Saltykova A."/>
            <person name="Bonnot C."/>
            <person name="Breuninger H."/>
            <person name="Symeonidi A."/>
            <person name="Radhakrishnan G.V."/>
            <person name="Van Nieuwerburgh F."/>
            <person name="Deforce D."/>
            <person name="Chang C."/>
            <person name="Karol K.G."/>
            <person name="Hedrich R."/>
            <person name="Ulvskov P."/>
            <person name="Glockner G."/>
            <person name="Delwiche C.F."/>
            <person name="Petrasek J."/>
            <person name="Van de Peer Y."/>
            <person name="Friml J."/>
            <person name="Beilby M."/>
            <person name="Dolan L."/>
            <person name="Kohara Y."/>
            <person name="Sugano S."/>
            <person name="Fujiyama A."/>
            <person name="Delaux P.-M."/>
            <person name="Quint M."/>
            <person name="TheiBen G."/>
            <person name="Hagemann M."/>
            <person name="Harholt J."/>
            <person name="Dunand C."/>
            <person name="Zachgo S."/>
            <person name="Langdale J."/>
            <person name="Maumus F."/>
            <person name="Straeten D.V.D."/>
            <person name="Gould S.B."/>
            <person name="Rensing S.A."/>
        </authorList>
    </citation>
    <scope>NUCLEOTIDE SEQUENCE [LARGE SCALE GENOMIC DNA]</scope>
    <source>
        <strain evidence="2 3">S276</strain>
    </source>
</reference>
<accession>A0A388JPB1</accession>
<sequence length="1237" mass="133220">MKRWFYGSGTEVLPNFCGGDTGFTVVVRKGCRNSAATTRVLRWWYGTAAEILQRRLGFYGGGKEVLSNFCGGDAGFYGGGTEVLPNSKDVDTVFTAVVKALSDFCGGGTKFDGGGEEALSDFSGGGTKFDGGGAEGLLDFCGGGTKFDGGGAEALSDFCGGGTKFDGGDAEALLNFCGGGTKIDGGGAEALPNFCDVDAGFTTVVRKRCWISAAAALSLTVVVRKRCRISVAAALSLTLVVQKRYRISVAAALSLTVVVRKRSRISAAATLSFTVVVRKRCRIFAAAALSLTVVGIDRAATLESDGMWFLRRWYENAAEFLRRRRGFYGGGAEAQSNFCGGDTKFDGGGAEALSDFCGGDTKFDGGGAEALSDFCGGGTKFDVGGAEALSDFCCGGTKFGGGGVEALSDFCGGDTKFDGGGAKALSNFCGADTKFDGGSAEALSNFCGGDTKFDSGGVEGLSNFCGGGTKFDGGDVGALPNFYGGDTKFDGGGAEALSNFCGGGTKFDGGGAGALPNFCGRGTEFDGSSAEVLPKFFTTTIQDLQRWGMRRAIIMLNGLEIATSEAEPVIDIVWNQLRSRGPQVNIILESDGSDRVNTTIRLGTAGRKIIRDTVMKEVARGSAPQADPEAGEPEKVYGKPRKKEPTDKVTAAKKKFRYQIPILTMPEIDDTLSKLLGATVSVSFQTMLQASPRLLKGLRQLWIRWRVEIDENPESPEEEREKEAPQEVTNLQRSHEDFEELDKAFADIRLSLPNREGGEVKRAPPGTKLSFHALPVGKLKIQIGTHHTDALVDGGAEITLIRRDFATITGCTVNKEVTGSIRGAGGEIPFAGYVTKCVVKAGVRESIWSFQRMTVMEKMDYDIILGRPWCANVEMIGMHLHDGTYMVDIEDPVTGRRELLRLLGTGGNPPKGKLATWSPTFEDGAHKGAFARMEGMRERVEIMIEEAFNKKEWIKMGLPQKKRRQEDKVLGVVVAERESEVELGASLSRRKEVRKEVPEIALEIPDVLQLIKAIRYHKVGVDPTTLAKFEGEVQKGYCLNGKIVRLGRKHEKSKNGIGNGNDSRAINRPTKGGGAGPSRERRTAKRTLYIGYMSKHVVGRGTRKQVCRGPSPLGKGEGIYISSGSESEEEKADMAERAQASDEGGAARGEQHESWHGESEGIHDMCGGHEDKEGRTENPREERNGHDSCEGRYSDFEEGYERRAEIPYNLDPKNFTGEFSPILTEEEVMRRRKYKRS</sequence>
<dbReference type="Proteomes" id="UP000265515">
    <property type="component" value="Unassembled WGS sequence"/>
</dbReference>
<dbReference type="SUPFAM" id="SSF50630">
    <property type="entry name" value="Acid proteases"/>
    <property type="match status" value="1"/>
</dbReference>
<evidence type="ECO:0000313" key="3">
    <source>
        <dbReference type="Proteomes" id="UP000265515"/>
    </source>
</evidence>
<feature type="compositionally biased region" description="Basic and acidic residues" evidence="1">
    <location>
        <begin position="1149"/>
        <end position="1193"/>
    </location>
</feature>
<protein>
    <recommendedName>
        <fullName evidence="4">Peptidase A2 domain-containing protein</fullName>
    </recommendedName>
</protein>
<dbReference type="EMBL" id="BFEA01000005">
    <property type="protein sequence ID" value="GBG59598.1"/>
    <property type="molecule type" value="Genomic_DNA"/>
</dbReference>
<feature type="compositionally biased region" description="Basic and acidic residues" evidence="1">
    <location>
        <begin position="632"/>
        <end position="647"/>
    </location>
</feature>
<dbReference type="CDD" id="cd00303">
    <property type="entry name" value="retropepsin_like"/>
    <property type="match status" value="1"/>
</dbReference>
<proteinExistence type="predicted"/>
<dbReference type="Gramene" id="GBG59598">
    <property type="protein sequence ID" value="GBG59598"/>
    <property type="gene ID" value="CBR_g49863"/>
</dbReference>
<evidence type="ECO:0000313" key="2">
    <source>
        <dbReference type="EMBL" id="GBG59598.1"/>
    </source>
</evidence>
<dbReference type="AlphaFoldDB" id="A0A388JPB1"/>